<keyword evidence="4" id="KW-1185">Reference proteome</keyword>
<accession>A0A2T1K9I1</accession>
<sequence length="195" mass="20887">MQFPALVLAAGGASRMGRRKQLLVLPGRGTLLANAITQARVLSRQVHVVVGCGYPLIRYRCHRQPSGWIYHPDWQLGLSGSLTAGIKALGPRALGVFVVLGDQPLLDKTALAELARQAKAQPGVAWAANYGQRVGVPAWIPRILWPAVTALAGDAGAGIVLNRIGARPVDVPGVQQDVDTPQDWQSVRQRLTDQS</sequence>
<dbReference type="GO" id="GO:0016779">
    <property type="term" value="F:nucleotidyltransferase activity"/>
    <property type="evidence" value="ECO:0007669"/>
    <property type="project" value="UniProtKB-ARBA"/>
</dbReference>
<dbReference type="Gene3D" id="3.90.550.10">
    <property type="entry name" value="Spore Coat Polysaccharide Biosynthesis Protein SpsA, Chain A"/>
    <property type="match status" value="1"/>
</dbReference>
<dbReference type="SUPFAM" id="SSF53448">
    <property type="entry name" value="Nucleotide-diphospho-sugar transferases"/>
    <property type="match status" value="1"/>
</dbReference>
<reference evidence="3 4" key="1">
    <citation type="submission" date="2018-03" db="EMBL/GenBank/DDBJ databases">
        <title>Marinobacter brunus sp. nov., a marine bacterium of Gamma-proteobacteria isolated from the surface seawater of the South China Sea.</title>
        <authorList>
            <person name="Cheng H."/>
            <person name="Wu Y.-H."/>
            <person name="Xamxidin M."/>
            <person name="Xu X.-W."/>
        </authorList>
    </citation>
    <scope>NUCLEOTIDE SEQUENCE [LARGE SCALE GENOMIC DNA]</scope>
    <source>
        <strain evidence="3 4">JCM 30472</strain>
    </source>
</reference>
<feature type="domain" description="MobA-like NTP transferase" evidence="2">
    <location>
        <begin position="5"/>
        <end position="163"/>
    </location>
</feature>
<dbReference type="Proteomes" id="UP000238385">
    <property type="component" value="Unassembled WGS sequence"/>
</dbReference>
<dbReference type="PANTHER" id="PTHR43777:SF1">
    <property type="entry name" value="MOLYBDENUM COFACTOR CYTIDYLYLTRANSFERASE"/>
    <property type="match status" value="1"/>
</dbReference>
<proteinExistence type="predicted"/>
<dbReference type="AlphaFoldDB" id="A0A2T1K9I1"/>
<dbReference type="RefSeq" id="WP_106673306.1">
    <property type="nucleotide sequence ID" value="NZ_BMFE01000002.1"/>
</dbReference>
<evidence type="ECO:0000259" key="2">
    <source>
        <dbReference type="Pfam" id="PF12804"/>
    </source>
</evidence>
<keyword evidence="1" id="KW-0460">Magnesium</keyword>
<protein>
    <submittedName>
        <fullName evidence="3">Nucleotidyltransferase family protein</fullName>
    </submittedName>
</protein>
<evidence type="ECO:0000313" key="4">
    <source>
        <dbReference type="Proteomes" id="UP000238385"/>
    </source>
</evidence>
<keyword evidence="3" id="KW-0808">Transferase</keyword>
<dbReference type="PANTHER" id="PTHR43777">
    <property type="entry name" value="MOLYBDENUM COFACTOR CYTIDYLYLTRANSFERASE"/>
    <property type="match status" value="1"/>
</dbReference>
<dbReference type="OrthoDB" id="285216at2"/>
<evidence type="ECO:0000313" key="3">
    <source>
        <dbReference type="EMBL" id="PSF06678.1"/>
    </source>
</evidence>
<gene>
    <name evidence="3" type="ORF">C7H08_16465</name>
</gene>
<dbReference type="InterPro" id="IPR025877">
    <property type="entry name" value="MobA-like_NTP_Trfase"/>
</dbReference>
<dbReference type="InterPro" id="IPR029044">
    <property type="entry name" value="Nucleotide-diphossugar_trans"/>
</dbReference>
<comment type="caution">
    <text evidence="3">The sequence shown here is derived from an EMBL/GenBank/DDBJ whole genome shotgun (WGS) entry which is preliminary data.</text>
</comment>
<organism evidence="3 4">
    <name type="scientific">Marinobacter halophilus</name>
    <dbReference type="NCBI Taxonomy" id="1323740"/>
    <lineage>
        <taxon>Bacteria</taxon>
        <taxon>Pseudomonadati</taxon>
        <taxon>Pseudomonadota</taxon>
        <taxon>Gammaproteobacteria</taxon>
        <taxon>Pseudomonadales</taxon>
        <taxon>Marinobacteraceae</taxon>
        <taxon>Marinobacter</taxon>
    </lineage>
</organism>
<dbReference type="Pfam" id="PF12804">
    <property type="entry name" value="NTP_transf_3"/>
    <property type="match status" value="1"/>
</dbReference>
<dbReference type="EMBL" id="PXNN01000017">
    <property type="protein sequence ID" value="PSF06678.1"/>
    <property type="molecule type" value="Genomic_DNA"/>
</dbReference>
<dbReference type="CDD" id="cd04182">
    <property type="entry name" value="GT_2_like_f"/>
    <property type="match status" value="1"/>
</dbReference>
<evidence type="ECO:0000256" key="1">
    <source>
        <dbReference type="ARBA" id="ARBA00022842"/>
    </source>
</evidence>
<name>A0A2T1K9I1_9GAMM</name>